<sequence length="244" mass="26843">KAKSGSIKVLFNGEEVDASINSADGVITVTAEPDGGLGIGSHTAKIVFTETTDPETERSFEWSFEVTAFSTKMRDLVDGEPNPIAYWDFDFADVPDLTFEHVFNLESVMTNAKYTEDKGGHTGETGDYAMDFLQGAANLLVPDGEFLNIASAFDKITVSLWQKNHTTPNSSSFWGYSPSSNGSFRGIQAHIPWGNLQIYFDTAGCCGAATQRINLPASADHEWTEWHHYVFVKDKGHKSIWIDG</sequence>
<evidence type="ECO:0000313" key="1">
    <source>
        <dbReference type="EMBL" id="SVE23271.1"/>
    </source>
</evidence>
<protein>
    <recommendedName>
        <fullName evidence="2">LamG-like jellyroll fold domain-containing protein</fullName>
    </recommendedName>
</protein>
<dbReference type="InterPro" id="IPR013320">
    <property type="entry name" value="ConA-like_dom_sf"/>
</dbReference>
<feature type="non-terminal residue" evidence="1">
    <location>
        <position position="244"/>
    </location>
</feature>
<feature type="non-terminal residue" evidence="1">
    <location>
        <position position="1"/>
    </location>
</feature>
<reference evidence="1" key="1">
    <citation type="submission" date="2018-05" db="EMBL/GenBank/DDBJ databases">
        <authorList>
            <person name="Lanie J.A."/>
            <person name="Ng W.-L."/>
            <person name="Kazmierczak K.M."/>
            <person name="Andrzejewski T.M."/>
            <person name="Davidsen T.M."/>
            <person name="Wayne K.J."/>
            <person name="Tettelin H."/>
            <person name="Glass J.I."/>
            <person name="Rusch D."/>
            <person name="Podicherti R."/>
            <person name="Tsui H.-C.T."/>
            <person name="Winkler M.E."/>
        </authorList>
    </citation>
    <scope>NUCLEOTIDE SEQUENCE</scope>
</reference>
<dbReference type="SUPFAM" id="SSF49899">
    <property type="entry name" value="Concanavalin A-like lectins/glucanases"/>
    <property type="match status" value="1"/>
</dbReference>
<name>A0A383BTT2_9ZZZZ</name>
<organism evidence="1">
    <name type="scientific">marine metagenome</name>
    <dbReference type="NCBI Taxonomy" id="408172"/>
    <lineage>
        <taxon>unclassified sequences</taxon>
        <taxon>metagenomes</taxon>
        <taxon>ecological metagenomes</taxon>
    </lineage>
</organism>
<dbReference type="Gene3D" id="2.60.120.200">
    <property type="match status" value="1"/>
</dbReference>
<dbReference type="AlphaFoldDB" id="A0A383BTT2"/>
<accession>A0A383BTT2</accession>
<gene>
    <name evidence="1" type="ORF">METZ01_LOCUS476125</name>
</gene>
<evidence type="ECO:0008006" key="2">
    <source>
        <dbReference type="Google" id="ProtNLM"/>
    </source>
</evidence>
<dbReference type="EMBL" id="UINC01203150">
    <property type="protein sequence ID" value="SVE23271.1"/>
    <property type="molecule type" value="Genomic_DNA"/>
</dbReference>
<proteinExistence type="predicted"/>